<feature type="transmembrane region" description="Helical" evidence="7">
    <location>
        <begin position="856"/>
        <end position="882"/>
    </location>
</feature>
<organism evidence="9 10">
    <name type="scientific">Theobroma cacao</name>
    <name type="common">Cacao</name>
    <name type="synonym">Cocoa</name>
    <dbReference type="NCBI Taxonomy" id="3641"/>
    <lineage>
        <taxon>Eukaryota</taxon>
        <taxon>Viridiplantae</taxon>
        <taxon>Streptophyta</taxon>
        <taxon>Embryophyta</taxon>
        <taxon>Tracheophyta</taxon>
        <taxon>Spermatophyta</taxon>
        <taxon>Magnoliopsida</taxon>
        <taxon>eudicotyledons</taxon>
        <taxon>Gunneridae</taxon>
        <taxon>Pentapetalae</taxon>
        <taxon>rosids</taxon>
        <taxon>malvids</taxon>
        <taxon>Malvales</taxon>
        <taxon>Malvaceae</taxon>
        <taxon>Byttnerioideae</taxon>
        <taxon>Theobroma</taxon>
    </lineage>
</organism>
<feature type="transmembrane region" description="Helical" evidence="7">
    <location>
        <begin position="765"/>
        <end position="784"/>
    </location>
</feature>
<feature type="transmembrane region" description="Helical" evidence="7">
    <location>
        <begin position="546"/>
        <end position="569"/>
    </location>
</feature>
<dbReference type="InterPro" id="IPR001958">
    <property type="entry name" value="Tet-R_TetA/multi-R_MdtG-like"/>
</dbReference>
<feature type="transmembrane region" description="Helical" evidence="7">
    <location>
        <begin position="512"/>
        <end position="534"/>
    </location>
</feature>
<dbReference type="AlphaFoldDB" id="A0A061GXX8"/>
<dbReference type="OMA" id="VLIACRW"/>
<dbReference type="PRINTS" id="PR01035">
    <property type="entry name" value="TCRTETA"/>
</dbReference>
<feature type="transmembrane region" description="Helical" evidence="7">
    <location>
        <begin position="897"/>
        <end position="918"/>
    </location>
</feature>
<dbReference type="PROSITE" id="PS50850">
    <property type="entry name" value="MFS"/>
    <property type="match status" value="2"/>
</dbReference>
<dbReference type="CDD" id="cd17330">
    <property type="entry name" value="MFS_SLC46_TetA_like"/>
    <property type="match status" value="2"/>
</dbReference>
<feature type="transmembrane region" description="Helical" evidence="7">
    <location>
        <begin position="41"/>
        <end position="64"/>
    </location>
</feature>
<dbReference type="GO" id="GO:0009705">
    <property type="term" value="C:plant-type vacuole membrane"/>
    <property type="evidence" value="ECO:0007669"/>
    <property type="project" value="UniProtKB-ARBA"/>
</dbReference>
<feature type="domain" description="Major facilitator superfamily (MFS) profile" evidence="8">
    <location>
        <begin position="480"/>
        <end position="921"/>
    </location>
</feature>
<name>A0A061GXX8_THECC</name>
<dbReference type="FunCoup" id="A0A061GXX8">
    <property type="interactions" value="689"/>
</dbReference>
<gene>
    <name evidence="9" type="ORF">TCM_042035</name>
</gene>
<dbReference type="InterPro" id="IPR020846">
    <property type="entry name" value="MFS_dom"/>
</dbReference>
<keyword evidence="5 7" id="KW-1133">Transmembrane helix</keyword>
<feature type="transmembrane region" description="Helical" evidence="7">
    <location>
        <begin position="167"/>
        <end position="191"/>
    </location>
</feature>
<dbReference type="FunFam" id="1.20.1250.20:FF:000301">
    <property type="entry name" value="Protein ZINC INDUCED FACILITATOR-LIKE 1"/>
    <property type="match status" value="2"/>
</dbReference>
<dbReference type="Gramene" id="EOY34326">
    <property type="protein sequence ID" value="EOY34326"/>
    <property type="gene ID" value="TCM_042035"/>
</dbReference>
<keyword evidence="6 7" id="KW-0472">Membrane</keyword>
<feature type="transmembrane region" description="Helical" evidence="7">
    <location>
        <begin position="796"/>
        <end position="822"/>
    </location>
</feature>
<evidence type="ECO:0000256" key="2">
    <source>
        <dbReference type="ARBA" id="ARBA00008335"/>
    </source>
</evidence>
<evidence type="ECO:0000256" key="1">
    <source>
        <dbReference type="ARBA" id="ARBA00004141"/>
    </source>
</evidence>
<evidence type="ECO:0000256" key="5">
    <source>
        <dbReference type="ARBA" id="ARBA00022989"/>
    </source>
</evidence>
<dbReference type="InterPro" id="IPR036259">
    <property type="entry name" value="MFS_trans_sf"/>
</dbReference>
<dbReference type="PANTHER" id="PTHR23504:SF105">
    <property type="entry name" value="PROTEIN ZINC INDUCED FACILITATOR 1-LIKE"/>
    <property type="match status" value="1"/>
</dbReference>
<dbReference type="Pfam" id="PF07690">
    <property type="entry name" value="MFS_1"/>
    <property type="match status" value="2"/>
</dbReference>
<dbReference type="EMBL" id="CM001887">
    <property type="protein sequence ID" value="EOY34326.1"/>
    <property type="molecule type" value="Genomic_DNA"/>
</dbReference>
<dbReference type="InterPro" id="IPR011701">
    <property type="entry name" value="MFS"/>
</dbReference>
<dbReference type="InParanoid" id="A0A061GXX8"/>
<dbReference type="HOGENOM" id="CLU_001265_54_3_1"/>
<feature type="transmembrane region" description="Helical" evidence="7">
    <location>
        <begin position="76"/>
        <end position="98"/>
    </location>
</feature>
<feature type="domain" description="Major facilitator superfamily (MFS) profile" evidence="8">
    <location>
        <begin position="38"/>
        <end position="485"/>
    </location>
</feature>
<keyword evidence="10" id="KW-1185">Reference proteome</keyword>
<feature type="transmembrane region" description="Helical" evidence="7">
    <location>
        <begin position="381"/>
        <end position="408"/>
    </location>
</feature>
<feature type="transmembrane region" description="Helical" evidence="7">
    <location>
        <begin position="329"/>
        <end position="345"/>
    </location>
</feature>
<protein>
    <submittedName>
        <fullName evidence="9">Zinc induced facilitator-like 2</fullName>
    </submittedName>
</protein>
<dbReference type="SUPFAM" id="SSF103473">
    <property type="entry name" value="MFS general substrate transporter"/>
    <property type="match status" value="2"/>
</dbReference>
<sequence length="923" mass="102154">MEESTTSLLEREVEYYENCPGCKTDRLKQEQTGVPYKHLSFIWIVSLCTALPISSLFPFVYFMIRDFHIAKREEDIGFYAGFVGSSFMVGRALTSLFWGVVADRYGRKPIILMGIFSVVVFNTLFGLSMSFWMALSMRFLLGCFNSLLGTIRAYASEVCREEYRALALSIVSTSRGIGLIIGPAIGGFFAQPAEKYPNVFTESSIFGRFPYFLPCLIISVYSVGVLIACRWLPETLHRHGGKGNQKHDPYDMSEPCLNESGRKNNIVELEDRQTHKLNLLKNWPLMSTIIVYCVFSLQEMAYSEIFSLWAVSDKKYGGLSFSSQEVGEVLAISGFGLLLFQLLLYPPVEKILGPLMVTRLSAAISIPLLSCYPYIAMLSGVVLHLVINCASILRNTLSVSLVTGLFILQNNAVPQSQRGAANGISITAMSVFKAFGPAGGGALFSWAQKRQVTNFLPGDQMVFFVLNLVQVVGLMLTFKPFLTEPPLPISSLFPFVYFMIRDFHIAKREEDIGFYAGFIGSSFMVGRALTSLFWGVVADQYGRKPIILMGIFSVVVFNTLFGLSTSFWMALSMRFLLGCFNSLIGTARAYASEVCREEYQALALSVVSTSWGIGLIIGPAIGGFFAQPAEKYPNIFAESSIFGRFPYFLPCLIISVYSIGVLIACRWLPETLHRHGGKGNQKHDPYDMSEPSLNESGQKNNIVELEERQTHKPNLLRNWPLMSTIIVYCVFSLQEMAYSEIFSLWAVSDKKYGGLSFSSQDVGEVLAISGFGLLLFQLLLYPPVEKILGPLMVTRLSAAISIPLLSCYPYIAMLSAVVLHLVINCASILRNALSVSLVTGLFILQNNAVPQSQRGAANGISITAMSVFKAFGPAGGGALFSWAQKRQVATFLPGDQMVFFVLNLVQVVGLMLTFKPFLAEPRS</sequence>
<dbReference type="Gene3D" id="1.20.1250.20">
    <property type="entry name" value="MFS general substrate transporter like domains"/>
    <property type="match status" value="2"/>
</dbReference>
<evidence type="ECO:0000256" key="4">
    <source>
        <dbReference type="ARBA" id="ARBA00022692"/>
    </source>
</evidence>
<evidence type="ECO:0000259" key="8">
    <source>
        <dbReference type="PROSITE" id="PS50850"/>
    </source>
</evidence>
<feature type="transmembrane region" description="Helical" evidence="7">
    <location>
        <begin position="211"/>
        <end position="232"/>
    </location>
</feature>
<reference evidence="9 10" key="1">
    <citation type="journal article" date="2013" name="Genome Biol.">
        <title>The genome sequence of the most widely cultivated cacao type and its use to identify candidate genes regulating pod color.</title>
        <authorList>
            <person name="Motamayor J.C."/>
            <person name="Mockaitis K."/>
            <person name="Schmutz J."/>
            <person name="Haiminen N."/>
            <person name="Iii D.L."/>
            <person name="Cornejo O."/>
            <person name="Findley S.D."/>
            <person name="Zheng P."/>
            <person name="Utro F."/>
            <person name="Royaert S."/>
            <person name="Saski C."/>
            <person name="Jenkins J."/>
            <person name="Podicheti R."/>
            <person name="Zhao M."/>
            <person name="Scheffler B.E."/>
            <person name="Stack J.C."/>
            <person name="Feltus F.A."/>
            <person name="Mustiga G.M."/>
            <person name="Amores F."/>
            <person name="Phillips W."/>
            <person name="Marelli J.P."/>
            <person name="May G.D."/>
            <person name="Shapiro H."/>
            <person name="Ma J."/>
            <person name="Bustamante C.D."/>
            <person name="Schnell R.J."/>
            <person name="Main D."/>
            <person name="Gilbert D."/>
            <person name="Parida L."/>
            <person name="Kuhn D.N."/>
        </authorList>
    </citation>
    <scope>NUCLEOTIDE SEQUENCE [LARGE SCALE GENOMIC DNA]</scope>
    <source>
        <strain evidence="10">cv. Matina 1-6</strain>
    </source>
</reference>
<dbReference type="GO" id="GO:0022857">
    <property type="term" value="F:transmembrane transporter activity"/>
    <property type="evidence" value="ECO:0007669"/>
    <property type="project" value="InterPro"/>
</dbReference>
<dbReference type="PANTHER" id="PTHR23504">
    <property type="entry name" value="MAJOR FACILITATOR SUPERFAMILY DOMAIN-CONTAINING PROTEIN 10"/>
    <property type="match status" value="1"/>
</dbReference>
<comment type="subcellular location">
    <subcellularLocation>
        <location evidence="1">Membrane</location>
        <topology evidence="1">Multi-pass membrane protein</topology>
    </subcellularLocation>
</comment>
<evidence type="ECO:0000313" key="9">
    <source>
        <dbReference type="EMBL" id="EOY34326.1"/>
    </source>
</evidence>
<dbReference type="Proteomes" id="UP000026915">
    <property type="component" value="Chromosome 9"/>
</dbReference>
<feature type="transmembrane region" description="Helical" evidence="7">
    <location>
        <begin position="647"/>
        <end position="668"/>
    </location>
</feature>
<feature type="transmembrane region" description="Helical" evidence="7">
    <location>
        <begin position="603"/>
        <end position="627"/>
    </location>
</feature>
<evidence type="ECO:0000256" key="7">
    <source>
        <dbReference type="SAM" id="Phobius"/>
    </source>
</evidence>
<dbReference type="eggNOG" id="KOG2615">
    <property type="taxonomic scope" value="Eukaryota"/>
</dbReference>
<comment type="similarity">
    <text evidence="2">Belongs to the major facilitator superfamily.</text>
</comment>
<evidence type="ECO:0000313" key="10">
    <source>
        <dbReference type="Proteomes" id="UP000026915"/>
    </source>
</evidence>
<feature type="transmembrane region" description="Helical" evidence="7">
    <location>
        <begin position="420"/>
        <end position="440"/>
    </location>
</feature>
<proteinExistence type="inferred from homology"/>
<keyword evidence="4 7" id="KW-0812">Transmembrane</keyword>
<feature type="transmembrane region" description="Helical" evidence="7">
    <location>
        <begin position="828"/>
        <end position="844"/>
    </location>
</feature>
<feature type="transmembrane region" description="Helical" evidence="7">
    <location>
        <begin position="110"/>
        <end position="133"/>
    </location>
</feature>
<accession>A0A061GXX8</accession>
<feature type="transmembrane region" description="Helical" evidence="7">
    <location>
        <begin position="725"/>
        <end position="745"/>
    </location>
</feature>
<feature type="transmembrane region" description="Helical" evidence="7">
    <location>
        <begin position="357"/>
        <end position="375"/>
    </location>
</feature>
<evidence type="ECO:0000256" key="6">
    <source>
        <dbReference type="ARBA" id="ARBA00023136"/>
    </source>
</evidence>
<evidence type="ECO:0000256" key="3">
    <source>
        <dbReference type="ARBA" id="ARBA00022448"/>
    </source>
</evidence>
<keyword evidence="3" id="KW-0813">Transport</keyword>